<dbReference type="InterPro" id="IPR039949">
    <property type="entry name" value="NAA40"/>
</dbReference>
<dbReference type="InterPro" id="IPR000182">
    <property type="entry name" value="GNAT_dom"/>
</dbReference>
<keyword evidence="7" id="KW-0963">Cytoplasm</keyword>
<dbReference type="GO" id="GO:0043998">
    <property type="term" value="F:histone H2A acetyltransferase activity"/>
    <property type="evidence" value="ECO:0007669"/>
    <property type="project" value="InterPro"/>
</dbReference>
<dbReference type="InterPro" id="IPR016181">
    <property type="entry name" value="Acyl_CoA_acyltransferase"/>
</dbReference>
<comment type="catalytic activity">
    <reaction evidence="11">
        <text>N-terminal L-seryl-[histone H2A] + acetyl-CoA = N-terminal N(alpha)-acetyl-L-seryl-[histone H2A] + CoA + H(+)</text>
        <dbReference type="Rhea" id="RHEA:50600"/>
        <dbReference type="Rhea" id="RHEA-COMP:12742"/>
        <dbReference type="Rhea" id="RHEA-COMP:12744"/>
        <dbReference type="ChEBI" id="CHEBI:15378"/>
        <dbReference type="ChEBI" id="CHEBI:57287"/>
        <dbReference type="ChEBI" id="CHEBI:57288"/>
        <dbReference type="ChEBI" id="CHEBI:64738"/>
        <dbReference type="ChEBI" id="CHEBI:83690"/>
        <dbReference type="EC" id="2.3.1.257"/>
    </reaction>
</comment>
<evidence type="ECO:0000256" key="6">
    <source>
        <dbReference type="ARBA" id="ARBA00015043"/>
    </source>
</evidence>
<dbReference type="PANTHER" id="PTHR20531:SF1">
    <property type="entry name" value="N-ALPHA-ACETYLTRANSFERASE 40"/>
    <property type="match status" value="1"/>
</dbReference>
<dbReference type="GO" id="GO:0005634">
    <property type="term" value="C:nucleus"/>
    <property type="evidence" value="ECO:0007669"/>
    <property type="project" value="UniProtKB-SubCell"/>
</dbReference>
<dbReference type="WBParaSite" id="GPLIN_000058100">
    <property type="protein sequence ID" value="GPLIN_000058100"/>
    <property type="gene ID" value="GPLIN_000058100"/>
</dbReference>
<evidence type="ECO:0000256" key="10">
    <source>
        <dbReference type="ARBA" id="ARBA00023315"/>
    </source>
</evidence>
<reference evidence="16" key="2">
    <citation type="submission" date="2016-06" db="UniProtKB">
        <authorList>
            <consortium name="WormBaseParasite"/>
        </authorList>
    </citation>
    <scope>IDENTIFICATION</scope>
</reference>
<evidence type="ECO:0000256" key="11">
    <source>
        <dbReference type="ARBA" id="ARBA00047821"/>
    </source>
</evidence>
<name>A0A183BJ02_GLOPA</name>
<dbReference type="PROSITE" id="PS51186">
    <property type="entry name" value="GNAT"/>
    <property type="match status" value="1"/>
</dbReference>
<evidence type="ECO:0000313" key="16">
    <source>
        <dbReference type="WBParaSite" id="GPLIN_000058100"/>
    </source>
</evidence>
<dbReference type="Gene3D" id="3.40.630.30">
    <property type="match status" value="1"/>
</dbReference>
<feature type="region of interest" description="Disordered" evidence="13">
    <location>
        <begin position="255"/>
        <end position="287"/>
    </location>
</feature>
<evidence type="ECO:0000256" key="4">
    <source>
        <dbReference type="ARBA" id="ARBA00008870"/>
    </source>
</evidence>
<dbReference type="GO" id="GO:1990189">
    <property type="term" value="F:protein N-terminal-serine acetyltransferase activity"/>
    <property type="evidence" value="ECO:0007669"/>
    <property type="project" value="UniProtKB-EC"/>
</dbReference>
<comment type="similarity">
    <text evidence="4">Belongs to the acetyltransferase family. NAA40 subfamily.</text>
</comment>
<evidence type="ECO:0000259" key="14">
    <source>
        <dbReference type="PROSITE" id="PS51186"/>
    </source>
</evidence>
<feature type="compositionally biased region" description="Basic and acidic residues" evidence="13">
    <location>
        <begin position="258"/>
        <end position="274"/>
    </location>
</feature>
<keyword evidence="8" id="KW-0808">Transferase</keyword>
<evidence type="ECO:0000256" key="12">
    <source>
        <dbReference type="ARBA" id="ARBA00049524"/>
    </source>
</evidence>
<dbReference type="SUPFAM" id="SSF55729">
    <property type="entry name" value="Acyl-CoA N-acyltransferases (Nat)"/>
    <property type="match status" value="1"/>
</dbReference>
<organism evidence="15 16">
    <name type="scientific">Globodera pallida</name>
    <name type="common">Potato cyst nematode worm</name>
    <name type="synonym">Heterodera pallida</name>
    <dbReference type="NCBI Taxonomy" id="36090"/>
    <lineage>
        <taxon>Eukaryota</taxon>
        <taxon>Metazoa</taxon>
        <taxon>Ecdysozoa</taxon>
        <taxon>Nematoda</taxon>
        <taxon>Chromadorea</taxon>
        <taxon>Rhabditida</taxon>
        <taxon>Tylenchina</taxon>
        <taxon>Tylenchomorpha</taxon>
        <taxon>Tylenchoidea</taxon>
        <taxon>Heteroderidae</taxon>
        <taxon>Heteroderinae</taxon>
        <taxon>Globodera</taxon>
    </lineage>
</organism>
<accession>A0A183BJ02</accession>
<comment type="subcellular location">
    <subcellularLocation>
        <location evidence="3">Cytoplasm</location>
    </subcellularLocation>
    <subcellularLocation>
        <location evidence="2">Nucleus</location>
    </subcellularLocation>
</comment>
<proteinExistence type="inferred from homology"/>
<dbReference type="InterPro" id="IPR037151">
    <property type="entry name" value="AlkB-like_sf"/>
</dbReference>
<dbReference type="GO" id="GO:0005737">
    <property type="term" value="C:cytoplasm"/>
    <property type="evidence" value="ECO:0007669"/>
    <property type="project" value="UniProtKB-SubCell"/>
</dbReference>
<reference evidence="15" key="1">
    <citation type="submission" date="2014-05" db="EMBL/GenBank/DDBJ databases">
        <title>The genome and life-stage specific transcriptomes of Globodera pallida elucidate key aspects of plant parasitism by a cyst nematode.</title>
        <authorList>
            <person name="Cotton J.A."/>
            <person name="Lilley C.J."/>
            <person name="Jones L.M."/>
            <person name="Kikuchi T."/>
            <person name="Reid A.J."/>
            <person name="Thorpe P."/>
            <person name="Tsai I.J."/>
            <person name="Beasley H."/>
            <person name="Blok V."/>
            <person name="Cock P.J.A."/>
            <person name="Van den Akker S.E."/>
            <person name="Holroyd N."/>
            <person name="Hunt M."/>
            <person name="Mantelin S."/>
            <person name="Naghra H."/>
            <person name="Pain A."/>
            <person name="Palomares-Rius J.E."/>
            <person name="Zarowiecki M."/>
            <person name="Berriman M."/>
            <person name="Jones J.T."/>
            <person name="Urwin P.E."/>
        </authorList>
    </citation>
    <scope>NUCLEOTIDE SEQUENCE [LARGE SCALE GENOMIC DNA]</scope>
    <source>
        <strain evidence="15">Lindley</strain>
    </source>
</reference>
<evidence type="ECO:0000256" key="8">
    <source>
        <dbReference type="ARBA" id="ARBA00022679"/>
    </source>
</evidence>
<evidence type="ECO:0000256" key="2">
    <source>
        <dbReference type="ARBA" id="ARBA00004123"/>
    </source>
</evidence>
<dbReference type="Gene3D" id="2.60.120.590">
    <property type="entry name" value="Alpha-ketoglutarate-dependent dioxygenase AlkB-like"/>
    <property type="match status" value="1"/>
</dbReference>
<evidence type="ECO:0000256" key="3">
    <source>
        <dbReference type="ARBA" id="ARBA00004496"/>
    </source>
</evidence>
<evidence type="ECO:0000256" key="5">
    <source>
        <dbReference type="ARBA" id="ARBA00012950"/>
    </source>
</evidence>
<evidence type="ECO:0000256" key="13">
    <source>
        <dbReference type="SAM" id="MobiDB-lite"/>
    </source>
</evidence>
<protein>
    <recommendedName>
        <fullName evidence="6">N-alpha-acetyltransferase 40</fullName>
        <ecNumber evidence="5">2.3.1.257</ecNumber>
    </recommendedName>
</protein>
<sequence>MFIKEEHQLLAEIYPHMKRMRWEDEHWDGQIRLYREREQLMESWQPENQALIKRIWHTSFPPPFKPSPYVHILDLHQDGFIRAHLDKPRYCGRVISGLSLLSTSVMRMRHEDERLAQCCVADLLLTRRSLYRLRYSPSRELTATTARYLLVRNASARPVAYVHFRFVEDEGRAVLYCFELQVEPDYQQKGIGAQLINCLEQLANATQMELLMATVFAFNGASLAFFHKRGFRTDSSCRFGRDGANGRDFVILSKQLPRRPDGAKNENEKQKEEAAGSAENGKRKRKK</sequence>
<dbReference type="AlphaFoldDB" id="A0A183BJ02"/>
<evidence type="ECO:0000256" key="1">
    <source>
        <dbReference type="ARBA" id="ARBA00001954"/>
    </source>
</evidence>
<comment type="catalytic activity">
    <reaction evidence="12">
        <text>N-terminal L-seryl-[histone H4] + acetyl-CoA = N-terminal N(alpha)-acetyl-L-seryl-[histone H4] + CoA + H(+)</text>
        <dbReference type="Rhea" id="RHEA:50596"/>
        <dbReference type="Rhea" id="RHEA-COMP:12740"/>
        <dbReference type="Rhea" id="RHEA-COMP:12743"/>
        <dbReference type="ChEBI" id="CHEBI:15378"/>
        <dbReference type="ChEBI" id="CHEBI:57287"/>
        <dbReference type="ChEBI" id="CHEBI:57288"/>
        <dbReference type="ChEBI" id="CHEBI:64738"/>
        <dbReference type="ChEBI" id="CHEBI:83690"/>
        <dbReference type="EC" id="2.3.1.257"/>
    </reaction>
</comment>
<feature type="domain" description="N-acetyltransferase" evidence="14">
    <location>
        <begin position="106"/>
        <end position="257"/>
    </location>
</feature>
<dbReference type="Proteomes" id="UP000050741">
    <property type="component" value="Unassembled WGS sequence"/>
</dbReference>
<keyword evidence="15" id="KW-1185">Reference proteome</keyword>
<evidence type="ECO:0000256" key="7">
    <source>
        <dbReference type="ARBA" id="ARBA00022490"/>
    </source>
</evidence>
<dbReference type="GO" id="GO:0010485">
    <property type="term" value="F:histone H4 acetyltransferase activity"/>
    <property type="evidence" value="ECO:0007669"/>
    <property type="project" value="InterPro"/>
</dbReference>
<dbReference type="EC" id="2.3.1.257" evidence="5"/>
<keyword evidence="9" id="KW-0539">Nucleus</keyword>
<evidence type="ECO:0000313" key="15">
    <source>
        <dbReference type="Proteomes" id="UP000050741"/>
    </source>
</evidence>
<dbReference type="Pfam" id="PF00583">
    <property type="entry name" value="Acetyltransf_1"/>
    <property type="match status" value="1"/>
</dbReference>
<keyword evidence="10" id="KW-0012">Acyltransferase</keyword>
<evidence type="ECO:0000256" key="9">
    <source>
        <dbReference type="ARBA" id="ARBA00023242"/>
    </source>
</evidence>
<dbReference type="PANTHER" id="PTHR20531">
    <property type="entry name" value="N-ALPHA-ACETYLTRANSFERASE 40"/>
    <property type="match status" value="1"/>
</dbReference>
<comment type="cofactor">
    <cofactor evidence="1">
        <name>Fe(2+)</name>
        <dbReference type="ChEBI" id="CHEBI:29033"/>
    </cofactor>
</comment>
<dbReference type="CDD" id="cd04301">
    <property type="entry name" value="NAT_SF"/>
    <property type="match status" value="1"/>
</dbReference>